<feature type="transmembrane region" description="Helical" evidence="9">
    <location>
        <begin position="593"/>
        <end position="620"/>
    </location>
</feature>
<feature type="region of interest" description="Disordered" evidence="8">
    <location>
        <begin position="1"/>
        <end position="26"/>
    </location>
</feature>
<keyword evidence="5" id="KW-0106">Calcium</keyword>
<evidence type="ECO:0000313" key="11">
    <source>
        <dbReference type="EMBL" id="KAB1226335.1"/>
    </source>
</evidence>
<evidence type="ECO:0000259" key="10">
    <source>
        <dbReference type="PROSITE" id="PS50004"/>
    </source>
</evidence>
<evidence type="ECO:0000256" key="8">
    <source>
        <dbReference type="SAM" id="MobiDB-lite"/>
    </source>
</evidence>
<evidence type="ECO:0000256" key="9">
    <source>
        <dbReference type="SAM" id="Phobius"/>
    </source>
</evidence>
<dbReference type="EMBL" id="RXIC02000019">
    <property type="protein sequence ID" value="KAB1226335.1"/>
    <property type="molecule type" value="Genomic_DNA"/>
</dbReference>
<dbReference type="PROSITE" id="PS50004">
    <property type="entry name" value="C2"/>
    <property type="match status" value="3"/>
</dbReference>
<dbReference type="InterPro" id="IPR047257">
    <property type="entry name" value="C2B_MCTP_PRT_plant"/>
</dbReference>
<dbReference type="Pfam" id="PF00168">
    <property type="entry name" value="C2"/>
    <property type="match status" value="3"/>
</dbReference>
<accession>A0A6A1WLY4</accession>
<dbReference type="SMART" id="SM00239">
    <property type="entry name" value="C2"/>
    <property type="match status" value="3"/>
</dbReference>
<dbReference type="InterPro" id="IPR047258">
    <property type="entry name" value="C2C_MCTP_PRT_plant"/>
</dbReference>
<dbReference type="CDD" id="cd04019">
    <property type="entry name" value="C2C_MCTP_PRT_plant"/>
    <property type="match status" value="1"/>
</dbReference>
<keyword evidence="4" id="KW-0677">Repeat</keyword>
<dbReference type="GO" id="GO:0016020">
    <property type="term" value="C:membrane"/>
    <property type="evidence" value="ECO:0007669"/>
    <property type="project" value="UniProtKB-SubCell"/>
</dbReference>
<dbReference type="InterPro" id="IPR000008">
    <property type="entry name" value="C2_dom"/>
</dbReference>
<gene>
    <name evidence="11" type="ORF">CJ030_MR1G002805</name>
</gene>
<keyword evidence="12" id="KW-1185">Reference proteome</keyword>
<protein>
    <submittedName>
        <fullName evidence="11">Multiple C2 and transmembrane domain-containing protein 1</fullName>
    </submittedName>
</protein>
<dbReference type="OrthoDB" id="5973539at2759"/>
<organism evidence="11 12">
    <name type="scientific">Morella rubra</name>
    <name type="common">Chinese bayberry</name>
    <dbReference type="NCBI Taxonomy" id="262757"/>
    <lineage>
        <taxon>Eukaryota</taxon>
        <taxon>Viridiplantae</taxon>
        <taxon>Streptophyta</taxon>
        <taxon>Embryophyta</taxon>
        <taxon>Tracheophyta</taxon>
        <taxon>Spermatophyta</taxon>
        <taxon>Magnoliopsida</taxon>
        <taxon>eudicotyledons</taxon>
        <taxon>Gunneridae</taxon>
        <taxon>Pentapetalae</taxon>
        <taxon>rosids</taxon>
        <taxon>fabids</taxon>
        <taxon>Fagales</taxon>
        <taxon>Myricaceae</taxon>
        <taxon>Morella</taxon>
    </lineage>
</organism>
<dbReference type="Gene3D" id="2.60.40.150">
    <property type="entry name" value="C2 domain"/>
    <property type="match status" value="3"/>
</dbReference>
<evidence type="ECO:0000256" key="1">
    <source>
        <dbReference type="ARBA" id="ARBA00004141"/>
    </source>
</evidence>
<evidence type="ECO:0000256" key="3">
    <source>
        <dbReference type="ARBA" id="ARBA00022692"/>
    </source>
</evidence>
<dbReference type="InterPro" id="IPR047259">
    <property type="entry name" value="QUIRKY-like"/>
</dbReference>
<feature type="domain" description="C2" evidence="10">
    <location>
        <begin position="170"/>
        <end position="299"/>
    </location>
</feature>
<dbReference type="Proteomes" id="UP000516437">
    <property type="component" value="Chromosome 1"/>
</dbReference>
<dbReference type="CDD" id="cd08379">
    <property type="entry name" value="C2D_MCTP_PRT_plant"/>
    <property type="match status" value="1"/>
</dbReference>
<evidence type="ECO:0000256" key="5">
    <source>
        <dbReference type="ARBA" id="ARBA00022837"/>
    </source>
</evidence>
<dbReference type="InterPro" id="IPR035892">
    <property type="entry name" value="C2_domain_sf"/>
</dbReference>
<evidence type="ECO:0000256" key="6">
    <source>
        <dbReference type="ARBA" id="ARBA00022989"/>
    </source>
</evidence>
<dbReference type="InterPro" id="IPR047255">
    <property type="entry name" value="C2D_MCTP_PRT_plant"/>
</dbReference>
<dbReference type="FunFam" id="2.60.40.150:FF:000090">
    <property type="entry name" value="C2 domain-containing protein"/>
    <property type="match status" value="1"/>
</dbReference>
<dbReference type="PANTHER" id="PTHR31425">
    <property type="entry name" value="PHOSPHORIBOSYLANTHRANILATE TRANSFERASE ISOFORM 1"/>
    <property type="match status" value="1"/>
</dbReference>
<name>A0A6A1WLY4_9ROSI</name>
<feature type="domain" description="C2" evidence="10">
    <location>
        <begin position="17"/>
        <end position="135"/>
    </location>
</feature>
<evidence type="ECO:0000256" key="4">
    <source>
        <dbReference type="ARBA" id="ARBA00022737"/>
    </source>
</evidence>
<evidence type="ECO:0000256" key="2">
    <source>
        <dbReference type="ARBA" id="ARBA00007923"/>
    </source>
</evidence>
<comment type="similarity">
    <text evidence="2">Belongs to the MCTP family.</text>
</comment>
<reference evidence="11 12" key="1">
    <citation type="journal article" date="2019" name="Plant Biotechnol. J.">
        <title>The red bayberry genome and genetic basis of sex determination.</title>
        <authorList>
            <person name="Jia H.M."/>
            <person name="Jia H.J."/>
            <person name="Cai Q.L."/>
            <person name="Wang Y."/>
            <person name="Zhao H.B."/>
            <person name="Yang W.F."/>
            <person name="Wang G.Y."/>
            <person name="Li Y.H."/>
            <person name="Zhan D.L."/>
            <person name="Shen Y.T."/>
            <person name="Niu Q.F."/>
            <person name="Chang L."/>
            <person name="Qiu J."/>
            <person name="Zhao L."/>
            <person name="Xie H.B."/>
            <person name="Fu W.Y."/>
            <person name="Jin J."/>
            <person name="Li X.W."/>
            <person name="Jiao Y."/>
            <person name="Zhou C.C."/>
            <person name="Tu T."/>
            <person name="Chai C.Y."/>
            <person name="Gao J.L."/>
            <person name="Fan L.J."/>
            <person name="van de Weg E."/>
            <person name="Wang J.Y."/>
            <person name="Gao Z.S."/>
        </authorList>
    </citation>
    <scope>NUCLEOTIDE SEQUENCE [LARGE SCALE GENOMIC DNA]</scope>
    <source>
        <tissue evidence="11">Leaves</tissue>
    </source>
</reference>
<feature type="transmembrane region" description="Helical" evidence="9">
    <location>
        <begin position="705"/>
        <end position="723"/>
    </location>
</feature>
<dbReference type="AlphaFoldDB" id="A0A6A1WLY4"/>
<feature type="domain" description="C2" evidence="10">
    <location>
        <begin position="339"/>
        <end position="463"/>
    </location>
</feature>
<evidence type="ECO:0000256" key="7">
    <source>
        <dbReference type="ARBA" id="ARBA00023136"/>
    </source>
</evidence>
<keyword evidence="6 9" id="KW-1133">Transmembrane helix</keyword>
<proteinExistence type="inferred from homology"/>
<dbReference type="InterPro" id="IPR013583">
    <property type="entry name" value="MCTP_C"/>
</dbReference>
<dbReference type="CDD" id="cd08378">
    <property type="entry name" value="C2B_MCTP_PRT_plant"/>
    <property type="match status" value="1"/>
</dbReference>
<comment type="subcellular location">
    <subcellularLocation>
        <location evidence="1">Membrane</location>
        <topology evidence="1">Multi-pass membrane protein</topology>
    </subcellularLocation>
</comment>
<feature type="compositionally biased region" description="Polar residues" evidence="8">
    <location>
        <begin position="10"/>
        <end position="26"/>
    </location>
</feature>
<sequence>MAKPKEDFSLKQTRPNISGTKSTSSPMNRHDLVEQMQFIYVKILKAKDLPNICDPYVELILGSYKGTTKFFEKKSDPEWNQAFAFKKERIQASVLELLVRDKADGSSEMIGKIEFNISDIPMRVQPDSPLAPQWYRLEDKNGVKLRGGELMVAVWMGTQADDAFSDALHSDATTSVSDAYTRSKIYHSPQLWYLRVNVIQAQDLVLRDTNRKNPEIFVKAILGNLVLRSRVSHNKNVNPMWNEDIMIVVAEPFEGPLVLSVEDKLQPNKEESMTLGRVVIPLKNTMKRVDNAPASPKWYNLERPELGKNEQEEVKFSSKLNLRISLDGGYHVLDEATYYSSDLRSTAKPLWKPVIGLLELGILNATGLPVMKQKEKRTDAYSVAKYGSKWVRTRTVLDSLTPQWNQQFSWDVYDLCTVLTIGVFDNGHLEDGIVAGKGLHQRIGKVRIRLSTLESNRIYTHSYPLVVLYPSGVKKMGEIQLALRFYCASLIDMLQTYSLPLLPKMHYISPLTVYQLDSLRHQASLITSLRLSRAEPPLKKEVVDFMLDVGSNVWSMRKAKANYERVLELFSGILAFLKWFEQIRHWTNPATTIAIHVLLLLMVFFPALILPTIFLCLFLAGIWHYPKRPRYPPHHDTKLSGAETANVEELDEEFDSFPSRKTGEVLRRRYDRLRSIAGRIQVVLGDLATQGERVKSLLSWRDSRATFIFVCFSMIAGLVTYITPFRDLVILSGLYVLRHPRLRGFPSLAQNFLRRMPGRTDSMF</sequence>
<keyword evidence="7 9" id="KW-0472">Membrane</keyword>
<keyword evidence="3 9" id="KW-0812">Transmembrane</keyword>
<dbReference type="SUPFAM" id="SSF49562">
    <property type="entry name" value="C2 domain (Calcium/lipid-binding domain, CaLB)"/>
    <property type="match status" value="3"/>
</dbReference>
<comment type="caution">
    <text evidence="11">The sequence shown here is derived from an EMBL/GenBank/DDBJ whole genome shotgun (WGS) entry which is preliminary data.</text>
</comment>
<dbReference type="PANTHER" id="PTHR31425:SF41">
    <property type="entry name" value="ANTHRANILATE PHOSPHORIBOSYLTRANSFERASE-LIKE PROTEIN"/>
    <property type="match status" value="1"/>
</dbReference>
<dbReference type="Pfam" id="PF08372">
    <property type="entry name" value="PRT_C"/>
    <property type="match status" value="1"/>
</dbReference>
<evidence type="ECO:0000313" key="12">
    <source>
        <dbReference type="Proteomes" id="UP000516437"/>
    </source>
</evidence>